<evidence type="ECO:0008006" key="8">
    <source>
        <dbReference type="Google" id="ProtNLM"/>
    </source>
</evidence>
<dbReference type="GeneID" id="20346817"/>
<feature type="region of interest" description="Disordered" evidence="4">
    <location>
        <begin position="138"/>
        <end position="160"/>
    </location>
</feature>
<dbReference type="Proteomes" id="UP000006039">
    <property type="component" value="Unassembled WGS sequence"/>
</dbReference>
<evidence type="ECO:0000256" key="1">
    <source>
        <dbReference type="ARBA" id="ARBA00004496"/>
    </source>
</evidence>
<feature type="compositionally biased region" description="Polar residues" evidence="4">
    <location>
        <begin position="144"/>
        <end position="155"/>
    </location>
</feature>
<dbReference type="PANTHER" id="PTHR15346">
    <property type="entry name" value="DYNACTIN SUBUNIT"/>
    <property type="match status" value="1"/>
</dbReference>
<reference evidence="7" key="1">
    <citation type="submission" date="2010-07" db="EMBL/GenBank/DDBJ databases">
        <title>The genome sequence of Gaeumannomyces graminis var. tritici strain R3-111a-1.</title>
        <authorList>
            <consortium name="The Broad Institute Genome Sequencing Platform"/>
            <person name="Ma L.-J."/>
            <person name="Dead R."/>
            <person name="Young S."/>
            <person name="Zeng Q."/>
            <person name="Koehrsen M."/>
            <person name="Alvarado L."/>
            <person name="Berlin A."/>
            <person name="Chapman S.B."/>
            <person name="Chen Z."/>
            <person name="Freedman E."/>
            <person name="Gellesch M."/>
            <person name="Goldberg J."/>
            <person name="Griggs A."/>
            <person name="Gujja S."/>
            <person name="Heilman E.R."/>
            <person name="Heiman D."/>
            <person name="Hepburn T."/>
            <person name="Howarth C."/>
            <person name="Jen D."/>
            <person name="Larson L."/>
            <person name="Mehta T."/>
            <person name="Neiman D."/>
            <person name="Pearson M."/>
            <person name="Roberts A."/>
            <person name="Saif S."/>
            <person name="Shea T."/>
            <person name="Shenoy N."/>
            <person name="Sisk P."/>
            <person name="Stolte C."/>
            <person name="Sykes S."/>
            <person name="Walk T."/>
            <person name="White J."/>
            <person name="Yandava C."/>
            <person name="Haas B."/>
            <person name="Nusbaum C."/>
            <person name="Birren B."/>
        </authorList>
    </citation>
    <scope>NUCLEOTIDE SEQUENCE [LARGE SCALE GENOMIC DNA]</scope>
    <source>
        <strain evidence="7">R3-111a-1</strain>
    </source>
</reference>
<evidence type="ECO:0000256" key="2">
    <source>
        <dbReference type="ARBA" id="ARBA00022490"/>
    </source>
</evidence>
<reference evidence="5" key="3">
    <citation type="submission" date="2010-09" db="EMBL/GenBank/DDBJ databases">
        <title>Annotation of Gaeumannomyces graminis var. tritici R3-111a-1.</title>
        <authorList>
            <consortium name="The Broad Institute Genome Sequencing Platform"/>
            <person name="Ma L.-J."/>
            <person name="Dead R."/>
            <person name="Young S.K."/>
            <person name="Zeng Q."/>
            <person name="Gargeya S."/>
            <person name="Fitzgerald M."/>
            <person name="Haas B."/>
            <person name="Abouelleil A."/>
            <person name="Alvarado L."/>
            <person name="Arachchi H.M."/>
            <person name="Berlin A."/>
            <person name="Brown A."/>
            <person name="Chapman S.B."/>
            <person name="Chen Z."/>
            <person name="Dunbar C."/>
            <person name="Freedman E."/>
            <person name="Gearin G."/>
            <person name="Gellesch M."/>
            <person name="Goldberg J."/>
            <person name="Griggs A."/>
            <person name="Gujja S."/>
            <person name="Heiman D."/>
            <person name="Howarth C."/>
            <person name="Larson L."/>
            <person name="Lui A."/>
            <person name="MacDonald P.J.P."/>
            <person name="Mehta T."/>
            <person name="Montmayeur A."/>
            <person name="Murphy C."/>
            <person name="Neiman D."/>
            <person name="Pearson M."/>
            <person name="Priest M."/>
            <person name="Roberts A."/>
            <person name="Saif S."/>
            <person name="Shea T."/>
            <person name="Shenoy N."/>
            <person name="Sisk P."/>
            <person name="Stolte C."/>
            <person name="Sykes S."/>
            <person name="Yandava C."/>
            <person name="Wortman J."/>
            <person name="Nusbaum C."/>
            <person name="Birren B."/>
        </authorList>
    </citation>
    <scope>NUCLEOTIDE SEQUENCE</scope>
    <source>
        <strain evidence="5">R3-111a-1</strain>
    </source>
</reference>
<sequence length="449" mass="48113">MALNRKYSALPDLDTAPDIYETPDLTDDNSTVPTGTVKSQSDEEDDDGHDAAEGVLRSRLRVSEARSIFTPANVDARDVDFSDRVSGKRKSYKVSTRRHRTLEDGTLELGDLSDDDDDDAGNLARKIARLKREVEEARAEYAKQQATSPNPTADGTSPEADIDSLSRALESISGLSSRQGPVFRSAPVPEPQPAADDSSTKLPPATGGATYTVTYAPTYQQSHALAKAADFDKRLLLLEKSLGIGSSAAPELDAGGLPRAVLPMLETLDKQVGALASATPVSLDTLTRRVRALNQEAASVEKSRDTLEAAREMVLVPMVHTGGTATSAAEAEAAQRARAVASNLSEYEAKISALYGTLPTIENLAPLLPPLLDRLRSLRAIHADAAAAGDTLDRIERSQAEAAAEIKQWREGLEKVEAAMREGEASMEGNAKAMEGWVKELEQRVAKLS</sequence>
<evidence type="ECO:0000313" key="7">
    <source>
        <dbReference type="Proteomes" id="UP000006039"/>
    </source>
</evidence>
<dbReference type="GO" id="GO:0007017">
    <property type="term" value="P:microtubule-based process"/>
    <property type="evidence" value="ECO:0007669"/>
    <property type="project" value="InterPro"/>
</dbReference>
<feature type="region of interest" description="Disordered" evidence="4">
    <location>
        <begin position="175"/>
        <end position="206"/>
    </location>
</feature>
<feature type="compositionally biased region" description="Basic residues" evidence="4">
    <location>
        <begin position="87"/>
        <end position="100"/>
    </location>
</feature>
<evidence type="ECO:0000313" key="6">
    <source>
        <dbReference type="EnsemblFungi" id="EJT76440"/>
    </source>
</evidence>
<feature type="region of interest" description="Disordered" evidence="4">
    <location>
        <begin position="1"/>
        <end position="53"/>
    </location>
</feature>
<reference evidence="5" key="2">
    <citation type="submission" date="2010-07" db="EMBL/GenBank/DDBJ databases">
        <authorList>
            <consortium name="The Broad Institute Genome Sequencing Platform"/>
            <consortium name="Broad Institute Genome Sequencing Center for Infectious Disease"/>
            <person name="Ma L.-J."/>
            <person name="Dead R."/>
            <person name="Young S."/>
            <person name="Zeng Q."/>
            <person name="Koehrsen M."/>
            <person name="Alvarado L."/>
            <person name="Berlin A."/>
            <person name="Chapman S.B."/>
            <person name="Chen Z."/>
            <person name="Freedman E."/>
            <person name="Gellesch M."/>
            <person name="Goldberg J."/>
            <person name="Griggs A."/>
            <person name="Gujja S."/>
            <person name="Heilman E.R."/>
            <person name="Heiman D."/>
            <person name="Hepburn T."/>
            <person name="Howarth C."/>
            <person name="Jen D."/>
            <person name="Larson L."/>
            <person name="Mehta T."/>
            <person name="Neiman D."/>
            <person name="Pearson M."/>
            <person name="Roberts A."/>
            <person name="Saif S."/>
            <person name="Shea T."/>
            <person name="Shenoy N."/>
            <person name="Sisk P."/>
            <person name="Stolte C."/>
            <person name="Sykes S."/>
            <person name="Walk T."/>
            <person name="White J."/>
            <person name="Yandava C."/>
            <person name="Haas B."/>
            <person name="Nusbaum C."/>
            <person name="Birren B."/>
        </authorList>
    </citation>
    <scope>NUCLEOTIDE SEQUENCE</scope>
    <source>
        <strain evidence="5">R3-111a-1</strain>
    </source>
</reference>
<proteinExistence type="predicted"/>
<feature type="compositionally biased region" description="Polar residues" evidence="4">
    <location>
        <begin position="28"/>
        <end position="39"/>
    </location>
</feature>
<name>J3NYK7_GAET3</name>
<dbReference type="GO" id="GO:0005737">
    <property type="term" value="C:cytoplasm"/>
    <property type="evidence" value="ECO:0007669"/>
    <property type="project" value="UniProtKB-SubCell"/>
</dbReference>
<evidence type="ECO:0000256" key="3">
    <source>
        <dbReference type="SAM" id="Coils"/>
    </source>
</evidence>
<dbReference type="EnsemblFungi" id="EJT76440">
    <property type="protein sequence ID" value="EJT76440"/>
    <property type="gene ID" value="GGTG_06359"/>
</dbReference>
<dbReference type="STRING" id="644352.J3NYK7"/>
<reference evidence="6" key="5">
    <citation type="submission" date="2018-04" db="UniProtKB">
        <authorList>
            <consortium name="EnsemblFungi"/>
        </authorList>
    </citation>
    <scope>IDENTIFICATION</scope>
    <source>
        <strain evidence="6">R3-111a-1</strain>
    </source>
</reference>
<feature type="region of interest" description="Disordered" evidence="4">
    <location>
        <begin position="73"/>
        <end position="119"/>
    </location>
</feature>
<dbReference type="GO" id="GO:0005869">
    <property type="term" value="C:dynactin complex"/>
    <property type="evidence" value="ECO:0007669"/>
    <property type="project" value="InterPro"/>
</dbReference>
<protein>
    <recommendedName>
        <fullName evidence="8">Dynactin subunit 2</fullName>
    </recommendedName>
</protein>
<dbReference type="AlphaFoldDB" id="J3NYK7"/>
<dbReference type="InterPro" id="IPR028133">
    <property type="entry name" value="Dynamitin"/>
</dbReference>
<reference evidence="6" key="4">
    <citation type="journal article" date="2015" name="G3 (Bethesda)">
        <title>Genome sequences of three phytopathogenic species of the Magnaporthaceae family of fungi.</title>
        <authorList>
            <person name="Okagaki L.H."/>
            <person name="Nunes C.C."/>
            <person name="Sailsbery J."/>
            <person name="Clay B."/>
            <person name="Brown D."/>
            <person name="John T."/>
            <person name="Oh Y."/>
            <person name="Young N."/>
            <person name="Fitzgerald M."/>
            <person name="Haas B.J."/>
            <person name="Zeng Q."/>
            <person name="Young S."/>
            <person name="Adiconis X."/>
            <person name="Fan L."/>
            <person name="Levin J.Z."/>
            <person name="Mitchell T.K."/>
            <person name="Okubara P.A."/>
            <person name="Farman M.L."/>
            <person name="Kohn L.M."/>
            <person name="Birren B."/>
            <person name="Ma L.-J."/>
            <person name="Dean R.A."/>
        </authorList>
    </citation>
    <scope>NUCLEOTIDE SEQUENCE</scope>
    <source>
        <strain evidence="6">R3-111a-1</strain>
    </source>
</reference>
<keyword evidence="3" id="KW-0175">Coiled coil</keyword>
<keyword evidence="2" id="KW-0963">Cytoplasm</keyword>
<accession>J3NYK7</accession>
<evidence type="ECO:0000256" key="4">
    <source>
        <dbReference type="SAM" id="MobiDB-lite"/>
    </source>
</evidence>
<gene>
    <name evidence="6" type="primary">20346817</name>
    <name evidence="5" type="ORF">GGTG_06359</name>
</gene>
<feature type="coiled-coil region" evidence="3">
    <location>
        <begin position="283"/>
        <end position="310"/>
    </location>
</feature>
<comment type="subcellular location">
    <subcellularLocation>
        <location evidence="1">Cytoplasm</location>
    </subcellularLocation>
</comment>
<keyword evidence="7" id="KW-1185">Reference proteome</keyword>
<dbReference type="HOGENOM" id="CLU_038287_0_0_1"/>
<evidence type="ECO:0000313" key="5">
    <source>
        <dbReference type="EMBL" id="EJT76440.1"/>
    </source>
</evidence>
<feature type="compositionally biased region" description="Basic and acidic residues" evidence="4">
    <location>
        <begin position="75"/>
        <end position="86"/>
    </location>
</feature>
<organism evidence="5">
    <name type="scientific">Gaeumannomyces tritici (strain R3-111a-1)</name>
    <name type="common">Wheat and barley take-all root rot fungus</name>
    <name type="synonym">Gaeumannomyces graminis var. tritici</name>
    <dbReference type="NCBI Taxonomy" id="644352"/>
    <lineage>
        <taxon>Eukaryota</taxon>
        <taxon>Fungi</taxon>
        <taxon>Dikarya</taxon>
        <taxon>Ascomycota</taxon>
        <taxon>Pezizomycotina</taxon>
        <taxon>Sordariomycetes</taxon>
        <taxon>Sordariomycetidae</taxon>
        <taxon>Magnaporthales</taxon>
        <taxon>Magnaporthaceae</taxon>
        <taxon>Gaeumannomyces</taxon>
    </lineage>
</organism>
<dbReference type="RefSeq" id="XP_009222440.1">
    <property type="nucleotide sequence ID" value="XM_009224176.1"/>
</dbReference>
<dbReference type="EMBL" id="GL385397">
    <property type="protein sequence ID" value="EJT76440.1"/>
    <property type="molecule type" value="Genomic_DNA"/>
</dbReference>
<dbReference type="VEuPathDB" id="FungiDB:GGTG_06359"/>
<dbReference type="Pfam" id="PF04912">
    <property type="entry name" value="Dynamitin"/>
    <property type="match status" value="1"/>
</dbReference>
<dbReference type="OrthoDB" id="4977at2759"/>
<dbReference type="eggNOG" id="KOG3958">
    <property type="taxonomic scope" value="Eukaryota"/>
</dbReference>